<dbReference type="STRING" id="499555.BJL86_2387"/>
<keyword evidence="3" id="KW-1185">Reference proteome</keyword>
<evidence type="ECO:0008006" key="4">
    <source>
        <dbReference type="Google" id="ProtNLM"/>
    </source>
</evidence>
<sequence length="283" mass="29863">MEKILTLRGLLFGAIGGFIAWIFMYVMAEPIIGRAIDYEEARSEAMEALEHTHEAGGHSHGGEDELFTRSIQEGLGAGTGMVVLGLALGGITAIIFALWMHYRSGAAAGRYALPVSGLAFAVFYLLPTLKYPANPPAVGNDDTIEARTGLFLLLIVLSAVAVLIGVFVRQKLRARLGAGSMWAAAGVVIVLMIVIYAVMPQLGSLEANAGSGSSFETPGPVVDAEGHIILEGFNADDLYQFRLYSLIAQAIIFTSIAGGLTLAAKKIDALRGIASRERAVVAA</sequence>
<feature type="transmembrane region" description="Helical" evidence="1">
    <location>
        <begin position="180"/>
        <end position="199"/>
    </location>
</feature>
<evidence type="ECO:0000256" key="1">
    <source>
        <dbReference type="SAM" id="Phobius"/>
    </source>
</evidence>
<accession>A0A173LNQ4</accession>
<evidence type="ECO:0000313" key="3">
    <source>
        <dbReference type="Proteomes" id="UP000186104"/>
    </source>
</evidence>
<feature type="transmembrane region" description="Helical" evidence="1">
    <location>
        <begin position="111"/>
        <end position="129"/>
    </location>
</feature>
<dbReference type="Proteomes" id="UP000186104">
    <property type="component" value="Chromosome"/>
</dbReference>
<dbReference type="EMBL" id="CP015961">
    <property type="protein sequence ID" value="ANI93151.1"/>
    <property type="molecule type" value="Genomic_DNA"/>
</dbReference>
<dbReference type="InterPro" id="IPR012666">
    <property type="entry name" value="CbtA_put"/>
</dbReference>
<feature type="transmembrane region" description="Helical" evidence="1">
    <location>
        <begin position="149"/>
        <end position="168"/>
    </location>
</feature>
<gene>
    <name evidence="2" type="ORF">BJL86_2387</name>
</gene>
<keyword evidence="1" id="KW-0472">Membrane</keyword>
<dbReference type="AlphaFoldDB" id="A0A173LNQ4"/>
<feature type="transmembrane region" description="Helical" evidence="1">
    <location>
        <begin position="7"/>
        <end position="28"/>
    </location>
</feature>
<evidence type="ECO:0000313" key="2">
    <source>
        <dbReference type="EMBL" id="ANI93151.1"/>
    </source>
</evidence>
<feature type="transmembrane region" description="Helical" evidence="1">
    <location>
        <begin position="75"/>
        <end position="99"/>
    </location>
</feature>
<dbReference type="Pfam" id="PF09490">
    <property type="entry name" value="CbtA"/>
    <property type="match status" value="1"/>
</dbReference>
<organism evidence="2 3">
    <name type="scientific">Dietzia timorensis</name>
    <dbReference type="NCBI Taxonomy" id="499555"/>
    <lineage>
        <taxon>Bacteria</taxon>
        <taxon>Bacillati</taxon>
        <taxon>Actinomycetota</taxon>
        <taxon>Actinomycetes</taxon>
        <taxon>Mycobacteriales</taxon>
        <taxon>Dietziaceae</taxon>
        <taxon>Dietzia</taxon>
    </lineage>
</organism>
<keyword evidence="1" id="KW-0812">Transmembrane</keyword>
<dbReference type="RefSeq" id="WP_067475875.1">
    <property type="nucleotide sequence ID" value="NZ_CP015961.1"/>
</dbReference>
<proteinExistence type="predicted"/>
<keyword evidence="1" id="KW-1133">Transmembrane helix</keyword>
<feature type="transmembrane region" description="Helical" evidence="1">
    <location>
        <begin position="243"/>
        <end position="264"/>
    </location>
</feature>
<reference evidence="2 3" key="1">
    <citation type="submission" date="2016-06" db="EMBL/GenBank/DDBJ databases">
        <title>Complete genome sequence of a saline-alkali tolerant type strain Dietzia timorensis ID05-A0528T.</title>
        <authorList>
            <person name="Wu X."/>
        </authorList>
    </citation>
    <scope>NUCLEOTIDE SEQUENCE [LARGE SCALE GENOMIC DNA]</scope>
    <source>
        <strain evidence="2 3">ID05-A0528</strain>
    </source>
</reference>
<name>A0A173LNQ4_9ACTN</name>
<dbReference type="KEGG" id="dtm:BJL86_2387"/>
<dbReference type="OrthoDB" id="6851830at2"/>
<protein>
    <recommendedName>
        <fullName evidence="4">Cobalt transporter subunit (CbtA)</fullName>
    </recommendedName>
</protein>